<reference evidence="6" key="1">
    <citation type="submission" date="2020-04" db="EMBL/GenBank/DDBJ databases">
        <authorList>
            <person name="Chiriac C."/>
            <person name="Salcher M."/>
            <person name="Ghai R."/>
            <person name="Kavagutti S V."/>
        </authorList>
    </citation>
    <scope>NUCLEOTIDE SEQUENCE</scope>
</reference>
<dbReference type="PRINTS" id="PR00304">
    <property type="entry name" value="TCOMPLEXTCP1"/>
</dbReference>
<gene>
    <name evidence="6" type="ORF">UFOVP75_105</name>
</gene>
<dbReference type="Gene3D" id="1.10.560.10">
    <property type="entry name" value="GroEL-like equatorial domain"/>
    <property type="match status" value="1"/>
</dbReference>
<evidence type="ECO:0000256" key="5">
    <source>
        <dbReference type="ARBA" id="ARBA00023186"/>
    </source>
</evidence>
<evidence type="ECO:0000256" key="1">
    <source>
        <dbReference type="ARBA" id="ARBA00006607"/>
    </source>
</evidence>
<dbReference type="GO" id="GO:0005524">
    <property type="term" value="F:ATP binding"/>
    <property type="evidence" value="ECO:0007669"/>
    <property type="project" value="UniProtKB-KW"/>
</dbReference>
<name>A0A6J5L106_9CAUD</name>
<evidence type="ECO:0000313" key="6">
    <source>
        <dbReference type="EMBL" id="CAB4127255.1"/>
    </source>
</evidence>
<sequence length="586" mass="63645">MQHSKVKSVSKTVTPKGNLLASLILSTMKRNSDIVGSTLGPGGSAVLIERQEYGLPPLITKDGVTVFKNLGYEDATQHCIMEAARDASVRTANEAGDGTTTATVLSEAIVRNTMLFCERKPNVSPQKVVRKLESTFKNIIQPTIESLAMKREWHTEDGQKLLKAVASVSANGDTDLADKVIECFSLVGDDGNVTIAEVTGNSKYEVEKVEGFPIGIGYEDSCARYYNEFINDTINQRVEMENPIFLLYNGKLNSVEKIKPIIEIIATRHFNDGHSKNLVIVAHGFSDEVLGTLAINIKHPQTINVFPLVVPQSPLVNGAMYFLQDLAAITSARIMDPINNPIENTEVEDLGFGDSLTLFESYRFRSTIVGHVNDDEVSLRADELKCQIENAASELDKILTQERLGKLTGGIARLKVIGPTSGETKEKRDRAEDAVCAVRGAIKHGCLPGGGWALLAVCERLMKENDEILSEVLIPSLTEPVKRILQNCGYSADETKAIVLGLYNSEAGLGDMVFDALEGKYVDPIEGGILDSTPAVLEAIRNSLSIATLLGTLGGTVVFARDTALEYAEARSALEFDRDSHQATGD</sequence>
<dbReference type="GO" id="GO:0140662">
    <property type="term" value="F:ATP-dependent protein folding chaperone"/>
    <property type="evidence" value="ECO:0007669"/>
    <property type="project" value="InterPro"/>
</dbReference>
<evidence type="ECO:0000256" key="4">
    <source>
        <dbReference type="ARBA" id="ARBA00022840"/>
    </source>
</evidence>
<dbReference type="InterPro" id="IPR002423">
    <property type="entry name" value="Cpn60/GroEL/TCP-1"/>
</dbReference>
<dbReference type="EMBL" id="LR796209">
    <property type="protein sequence ID" value="CAB4127255.1"/>
    <property type="molecule type" value="Genomic_DNA"/>
</dbReference>
<dbReference type="Gene3D" id="3.50.7.10">
    <property type="entry name" value="GroEL"/>
    <property type="match status" value="1"/>
</dbReference>
<dbReference type="Gene3D" id="3.30.260.10">
    <property type="entry name" value="TCP-1-like chaperonin intermediate domain"/>
    <property type="match status" value="1"/>
</dbReference>
<comment type="similarity">
    <text evidence="2">Belongs to the TCP-1 chaperonin family.</text>
</comment>
<accession>A0A6J5L106</accession>
<protein>
    <submittedName>
        <fullName evidence="6">GroL Chaperonin GroEL (HSP60 family)</fullName>
    </submittedName>
</protein>
<keyword evidence="5" id="KW-0143">Chaperone</keyword>
<dbReference type="PANTHER" id="PTHR45633">
    <property type="entry name" value="60 KDA HEAT SHOCK PROTEIN, MITOCHONDRIAL"/>
    <property type="match status" value="1"/>
</dbReference>
<proteinExistence type="inferred from homology"/>
<dbReference type="SUPFAM" id="SSF52029">
    <property type="entry name" value="GroEL apical domain-like"/>
    <property type="match status" value="1"/>
</dbReference>
<evidence type="ECO:0000256" key="3">
    <source>
        <dbReference type="ARBA" id="ARBA00022741"/>
    </source>
</evidence>
<keyword evidence="3" id="KW-0547">Nucleotide-binding</keyword>
<dbReference type="InterPro" id="IPR027410">
    <property type="entry name" value="TCP-1-like_intermed_sf"/>
</dbReference>
<organism evidence="6">
    <name type="scientific">uncultured Caudovirales phage</name>
    <dbReference type="NCBI Taxonomy" id="2100421"/>
    <lineage>
        <taxon>Viruses</taxon>
        <taxon>Duplodnaviria</taxon>
        <taxon>Heunggongvirae</taxon>
        <taxon>Uroviricota</taxon>
        <taxon>Caudoviricetes</taxon>
        <taxon>Peduoviridae</taxon>
        <taxon>Maltschvirus</taxon>
        <taxon>Maltschvirus maltsch</taxon>
    </lineage>
</organism>
<dbReference type="SUPFAM" id="SSF48592">
    <property type="entry name" value="GroEL equatorial domain-like"/>
    <property type="match status" value="1"/>
</dbReference>
<keyword evidence="4" id="KW-0067">ATP-binding</keyword>
<evidence type="ECO:0000256" key="2">
    <source>
        <dbReference type="ARBA" id="ARBA00008020"/>
    </source>
</evidence>
<dbReference type="GO" id="GO:0042026">
    <property type="term" value="P:protein refolding"/>
    <property type="evidence" value="ECO:0007669"/>
    <property type="project" value="InterPro"/>
</dbReference>
<dbReference type="InterPro" id="IPR027409">
    <property type="entry name" value="GroEL-like_apical_dom_sf"/>
</dbReference>
<dbReference type="InterPro" id="IPR027413">
    <property type="entry name" value="GROEL-like_equatorial_sf"/>
</dbReference>
<dbReference type="InterPro" id="IPR017998">
    <property type="entry name" value="Chaperone_TCP-1"/>
</dbReference>
<dbReference type="InterPro" id="IPR001844">
    <property type="entry name" value="Cpn60/GroEL"/>
</dbReference>
<dbReference type="Pfam" id="PF00118">
    <property type="entry name" value="Cpn60_TCP1"/>
    <property type="match status" value="1"/>
</dbReference>
<comment type="similarity">
    <text evidence="1">Belongs to the chaperonin (HSP60) family.</text>
</comment>
<dbReference type="SUPFAM" id="SSF54849">
    <property type="entry name" value="GroEL-intermediate domain like"/>
    <property type="match status" value="1"/>
</dbReference>